<evidence type="ECO:0000256" key="9">
    <source>
        <dbReference type="ARBA" id="ARBA00022989"/>
    </source>
</evidence>
<feature type="non-terminal residue" evidence="12">
    <location>
        <position position="68"/>
    </location>
</feature>
<dbReference type="SUPFAM" id="SSF53756">
    <property type="entry name" value="UDP-Glycosyltransferase/glycogen phosphorylase"/>
    <property type="match status" value="1"/>
</dbReference>
<dbReference type="Proteomes" id="UP000269945">
    <property type="component" value="Unassembled WGS sequence"/>
</dbReference>
<dbReference type="AlphaFoldDB" id="A0A9X9LDM7"/>
<dbReference type="Pfam" id="PF00201">
    <property type="entry name" value="UDPGT"/>
    <property type="match status" value="1"/>
</dbReference>
<dbReference type="EC" id="2.4.1.17" evidence="3"/>
<evidence type="ECO:0000256" key="3">
    <source>
        <dbReference type="ARBA" id="ARBA00012544"/>
    </source>
</evidence>
<dbReference type="EMBL" id="CYRY02000869">
    <property type="protein sequence ID" value="VCW50833.1"/>
    <property type="molecule type" value="Genomic_DNA"/>
</dbReference>
<keyword evidence="4" id="KW-0328">Glycosyltransferase</keyword>
<dbReference type="InterPro" id="IPR050271">
    <property type="entry name" value="UDP-glycosyltransferase"/>
</dbReference>
<proteinExistence type="inferred from homology"/>
<comment type="caution">
    <text evidence="12">The sequence shown here is derived from an EMBL/GenBank/DDBJ whole genome shotgun (WGS) entry which is preliminary data.</text>
</comment>
<keyword evidence="13" id="KW-1185">Reference proteome</keyword>
<dbReference type="Gene3D" id="3.40.50.2000">
    <property type="entry name" value="Glycogen Phosphorylase B"/>
    <property type="match status" value="1"/>
</dbReference>
<evidence type="ECO:0000256" key="10">
    <source>
        <dbReference type="ARBA" id="ARBA00023136"/>
    </source>
</evidence>
<keyword evidence="9" id="KW-1133">Transmembrane helix</keyword>
<evidence type="ECO:0000256" key="8">
    <source>
        <dbReference type="ARBA" id="ARBA00022824"/>
    </source>
</evidence>
<name>A0A9X9LDM7_GULGU</name>
<keyword evidence="7" id="KW-0732">Signal</keyword>
<evidence type="ECO:0000256" key="2">
    <source>
        <dbReference type="ARBA" id="ARBA00009995"/>
    </source>
</evidence>
<reference evidence="12 13" key="1">
    <citation type="submission" date="2018-10" db="EMBL/GenBank/DDBJ databases">
        <authorList>
            <person name="Ekblom R."/>
            <person name="Jareborg N."/>
        </authorList>
    </citation>
    <scope>NUCLEOTIDE SEQUENCE [LARGE SCALE GENOMIC DNA]</scope>
    <source>
        <tissue evidence="12">Muscle</tissue>
    </source>
</reference>
<evidence type="ECO:0000256" key="11">
    <source>
        <dbReference type="ARBA" id="ARBA00023180"/>
    </source>
</evidence>
<protein>
    <recommendedName>
        <fullName evidence="3">glucuronosyltransferase</fullName>
        <ecNumber evidence="3">2.4.1.17</ecNumber>
    </recommendedName>
</protein>
<evidence type="ECO:0000256" key="4">
    <source>
        <dbReference type="ARBA" id="ARBA00022676"/>
    </source>
</evidence>
<dbReference type="PANTHER" id="PTHR48043">
    <property type="entry name" value="EG:EG0003.4 PROTEIN-RELATED"/>
    <property type="match status" value="1"/>
</dbReference>
<evidence type="ECO:0000256" key="7">
    <source>
        <dbReference type="ARBA" id="ARBA00022729"/>
    </source>
</evidence>
<keyword evidence="5" id="KW-0808">Transferase</keyword>
<evidence type="ECO:0000313" key="13">
    <source>
        <dbReference type="Proteomes" id="UP000269945"/>
    </source>
</evidence>
<comment type="subcellular location">
    <subcellularLocation>
        <location evidence="1">Endoplasmic reticulum membrane</location>
        <topology evidence="1">Single-pass membrane protein</topology>
    </subcellularLocation>
</comment>
<accession>A0A9X9LDM7</accession>
<comment type="similarity">
    <text evidence="2">Belongs to the UDP-glycosyltransferase family.</text>
</comment>
<evidence type="ECO:0000256" key="1">
    <source>
        <dbReference type="ARBA" id="ARBA00004389"/>
    </source>
</evidence>
<keyword evidence="6" id="KW-0812">Transmembrane</keyword>
<gene>
    <name evidence="12" type="ORF">BN2614_LOCUS1</name>
</gene>
<dbReference type="GO" id="GO:0015020">
    <property type="term" value="F:glucuronosyltransferase activity"/>
    <property type="evidence" value="ECO:0007669"/>
    <property type="project" value="UniProtKB-EC"/>
</dbReference>
<keyword evidence="8" id="KW-0256">Endoplasmic reticulum</keyword>
<organism evidence="12 13">
    <name type="scientific">Gulo gulo</name>
    <name type="common">Wolverine</name>
    <name type="synonym">Gluton</name>
    <dbReference type="NCBI Taxonomy" id="48420"/>
    <lineage>
        <taxon>Eukaryota</taxon>
        <taxon>Metazoa</taxon>
        <taxon>Chordata</taxon>
        <taxon>Craniata</taxon>
        <taxon>Vertebrata</taxon>
        <taxon>Euteleostomi</taxon>
        <taxon>Mammalia</taxon>
        <taxon>Eutheria</taxon>
        <taxon>Laurasiatheria</taxon>
        <taxon>Carnivora</taxon>
        <taxon>Caniformia</taxon>
        <taxon>Musteloidea</taxon>
        <taxon>Mustelidae</taxon>
        <taxon>Guloninae</taxon>
        <taxon>Gulo</taxon>
    </lineage>
</organism>
<keyword evidence="11" id="KW-0325">Glycoprotein</keyword>
<dbReference type="PANTHER" id="PTHR48043:SF12">
    <property type="entry name" value="UDP-GLUCURONOSYLTRANSFERASE 2B4"/>
    <property type="match status" value="1"/>
</dbReference>
<evidence type="ECO:0000313" key="12">
    <source>
        <dbReference type="EMBL" id="VCW50833.1"/>
    </source>
</evidence>
<feature type="non-terminal residue" evidence="12">
    <location>
        <position position="1"/>
    </location>
</feature>
<dbReference type="GO" id="GO:0005789">
    <property type="term" value="C:endoplasmic reticulum membrane"/>
    <property type="evidence" value="ECO:0007669"/>
    <property type="project" value="UniProtKB-SubCell"/>
</dbReference>
<evidence type="ECO:0000256" key="6">
    <source>
        <dbReference type="ARBA" id="ARBA00022692"/>
    </source>
</evidence>
<sequence>IIINFSEIHSILGHPKTKAFINHCGTNCIYEANYHGIPMVGIPLFADPPDNIAHIKAKGAAISLNLIQ</sequence>
<keyword evidence="10" id="KW-0472">Membrane</keyword>
<dbReference type="InterPro" id="IPR002213">
    <property type="entry name" value="UDP_glucos_trans"/>
</dbReference>
<evidence type="ECO:0000256" key="5">
    <source>
        <dbReference type="ARBA" id="ARBA00022679"/>
    </source>
</evidence>